<accession>A0A2A2M5N6</accession>
<dbReference type="Proteomes" id="UP000218231">
    <property type="component" value="Unassembled WGS sequence"/>
</dbReference>
<dbReference type="AlphaFoldDB" id="A0A2A2M5N6"/>
<evidence type="ECO:0000313" key="2">
    <source>
        <dbReference type="Proteomes" id="UP000218231"/>
    </source>
</evidence>
<organism evidence="1 2">
    <name type="scientific">Diploscapter pachys</name>
    <dbReference type="NCBI Taxonomy" id="2018661"/>
    <lineage>
        <taxon>Eukaryota</taxon>
        <taxon>Metazoa</taxon>
        <taxon>Ecdysozoa</taxon>
        <taxon>Nematoda</taxon>
        <taxon>Chromadorea</taxon>
        <taxon>Rhabditida</taxon>
        <taxon>Rhabditina</taxon>
        <taxon>Rhabditomorpha</taxon>
        <taxon>Rhabditoidea</taxon>
        <taxon>Rhabditidae</taxon>
        <taxon>Diploscapter</taxon>
    </lineage>
</organism>
<evidence type="ECO:0000313" key="1">
    <source>
        <dbReference type="EMBL" id="PAV93547.1"/>
    </source>
</evidence>
<comment type="caution">
    <text evidence="1">The sequence shown here is derived from an EMBL/GenBank/DDBJ whole genome shotgun (WGS) entry which is preliminary data.</text>
</comment>
<keyword evidence="2" id="KW-1185">Reference proteome</keyword>
<protein>
    <submittedName>
        <fullName evidence="1">Uncharacterized protein</fullName>
    </submittedName>
</protein>
<dbReference type="EMBL" id="LIAE01005087">
    <property type="protein sequence ID" value="PAV93547.1"/>
    <property type="molecule type" value="Genomic_DNA"/>
</dbReference>
<sequence length="139" mass="15161">MPDVPDQPVARRIENIVDRGGQLDHAQSGAEVATGRPDGGDRLLPQLVRQLAQLLGLQFSQLFRGVDGIEQRSLREFGHPTRLRASPSAVDWQREPASVAVGAAPPHLDHGTNRCTVRPQESHTRKMQSCRQSGCALAT</sequence>
<gene>
    <name evidence="1" type="ORF">WR25_05758</name>
</gene>
<reference evidence="1 2" key="1">
    <citation type="journal article" date="2017" name="Curr. Biol.">
        <title>Genome architecture and evolution of a unichromosomal asexual nematode.</title>
        <authorList>
            <person name="Fradin H."/>
            <person name="Zegar C."/>
            <person name="Gutwein M."/>
            <person name="Lucas J."/>
            <person name="Kovtun M."/>
            <person name="Corcoran D."/>
            <person name="Baugh L.R."/>
            <person name="Kiontke K."/>
            <person name="Gunsalus K."/>
            <person name="Fitch D.H."/>
            <person name="Piano F."/>
        </authorList>
    </citation>
    <scope>NUCLEOTIDE SEQUENCE [LARGE SCALE GENOMIC DNA]</scope>
    <source>
        <strain evidence="1">PF1309</strain>
    </source>
</reference>
<proteinExistence type="predicted"/>
<name>A0A2A2M5N6_9BILA</name>